<dbReference type="RefSeq" id="WP_159230624.1">
    <property type="nucleotide sequence ID" value="NZ_CACSIP010000015.1"/>
</dbReference>
<dbReference type="OrthoDB" id="9774675at2"/>
<dbReference type="Proteomes" id="UP000430146">
    <property type="component" value="Unassembled WGS sequence"/>
</dbReference>
<dbReference type="Pfam" id="PF01593">
    <property type="entry name" value="Amino_oxidase"/>
    <property type="match status" value="1"/>
</dbReference>
<evidence type="ECO:0000256" key="3">
    <source>
        <dbReference type="ARBA" id="ARBA00040298"/>
    </source>
</evidence>
<dbReference type="AlphaFoldDB" id="A0A5S9QI98"/>
<dbReference type="SUPFAM" id="SSF51905">
    <property type="entry name" value="FAD/NAD(P)-binding domain"/>
    <property type="match status" value="1"/>
</dbReference>
<dbReference type="GO" id="GO:0016491">
    <property type="term" value="F:oxidoreductase activity"/>
    <property type="evidence" value="ECO:0007669"/>
    <property type="project" value="UniProtKB-KW"/>
</dbReference>
<sequence>MPSTLTTAMDYDAIVIGAGHNGLVTANYLARAGRRVLVLEARPIVGGACVTEELIPGSKWSSCAFIAGLLRPEIIEELELQRFGLDLYQGDALSFSLFRDGTSFTMWKETDRTLREIEKINKKDASAFLDFGVRLQRFAGLVTPYLLASPPERSEVLAAFEAAGEQNLFDEFTLLSVRDLLDRYFEDERLKSMLTFFGMVSIFGGPSTPGTAYTYGHHSWGEFNGNFGQFGLARGGMGAISEALAAGARHHGAVIRTSTPVDTVIVDRGTATGVRLADGSVITAHQIFSNADPKRSLLRLIEPGVLPPGLVRDVENIDTRGSMARIHLLVDELPQYLPFPDANAGPQHHGHQLLGPSREAFEEAAEAQRRGTFPSTFVIEAVTQSVTDDSLAPAGLHTMTLGIQQLPSELTGTTWAAEKEKWADLVLEDLFSYAPNLREHILARVIITPDDLDSEYLITDGNIFHGSMMLDQLFGARPIPELANYRTPVRNYYLCGSGTHPGGGVMGANGHNAAKVALGDIAGVTRPARAAGAPTANRTRPWQQRLVGALMSTRSGRWVSYQAARQPALRKITAYAARVR</sequence>
<evidence type="ECO:0000259" key="4">
    <source>
        <dbReference type="Pfam" id="PF01593"/>
    </source>
</evidence>
<protein>
    <recommendedName>
        <fullName evidence="3">Pyridine nucleotide-disulfide oxidoreductase domain-containing protein 2</fullName>
    </recommendedName>
</protein>
<keyword evidence="6" id="KW-1185">Reference proteome</keyword>
<evidence type="ECO:0000313" key="5">
    <source>
        <dbReference type="EMBL" id="CAA0117625.1"/>
    </source>
</evidence>
<comment type="subunit">
    <text evidence="2">Interacts with COX5B; this interaction may contribute to localize PYROXD2 to the inner face of the inner mitochondrial membrane.</text>
</comment>
<gene>
    <name evidence="5" type="primary">carC_6</name>
    <name evidence="5" type="ORF">AELLOGFF_04009</name>
</gene>
<organism evidence="5 6">
    <name type="scientific">Mycolicibacterium vanbaalenii</name>
    <name type="common">Mycobacterium vanbaalenii</name>
    <dbReference type="NCBI Taxonomy" id="110539"/>
    <lineage>
        <taxon>Bacteria</taxon>
        <taxon>Bacillati</taxon>
        <taxon>Actinomycetota</taxon>
        <taxon>Actinomycetes</taxon>
        <taxon>Mycobacteriales</taxon>
        <taxon>Mycobacteriaceae</taxon>
        <taxon>Mycolicibacterium</taxon>
    </lineage>
</organism>
<reference evidence="5 6" key="1">
    <citation type="submission" date="2019-11" db="EMBL/GenBank/DDBJ databases">
        <authorList>
            <person name="Holert J."/>
        </authorList>
    </citation>
    <scope>NUCLEOTIDE SEQUENCE [LARGE SCALE GENOMIC DNA]</scope>
    <source>
        <strain evidence="5">BC8_1</strain>
    </source>
</reference>
<dbReference type="InterPro" id="IPR002937">
    <property type="entry name" value="Amino_oxidase"/>
</dbReference>
<name>A0A5S9QI98_MYCVN</name>
<dbReference type="Gene3D" id="3.50.50.60">
    <property type="entry name" value="FAD/NAD(P)-binding domain"/>
    <property type="match status" value="2"/>
</dbReference>
<comment type="function">
    <text evidence="1">Probable oxidoreductase that may play a role as regulator of mitochondrial function.</text>
</comment>
<feature type="domain" description="Amine oxidase" evidence="4">
    <location>
        <begin position="22"/>
        <end position="508"/>
    </location>
</feature>
<evidence type="ECO:0000256" key="2">
    <source>
        <dbReference type="ARBA" id="ARBA00038825"/>
    </source>
</evidence>
<dbReference type="InterPro" id="IPR036188">
    <property type="entry name" value="FAD/NAD-bd_sf"/>
</dbReference>
<accession>A0A5S9QI98</accession>
<evidence type="ECO:0000256" key="1">
    <source>
        <dbReference type="ARBA" id="ARBA00037217"/>
    </source>
</evidence>
<proteinExistence type="predicted"/>
<keyword evidence="5" id="KW-0560">Oxidoreductase</keyword>
<evidence type="ECO:0000313" key="6">
    <source>
        <dbReference type="Proteomes" id="UP000430146"/>
    </source>
</evidence>
<dbReference type="EMBL" id="CACSIP010000015">
    <property type="protein sequence ID" value="CAA0117625.1"/>
    <property type="molecule type" value="Genomic_DNA"/>
</dbReference>
<dbReference type="PANTHER" id="PTHR10668">
    <property type="entry name" value="PHYTOENE DEHYDROGENASE"/>
    <property type="match status" value="1"/>
</dbReference>
<dbReference type="PANTHER" id="PTHR10668:SF103">
    <property type="entry name" value="PYRIDINE NUCLEOTIDE-DISULFIDE OXIDOREDUCTASE DOMAIN-CONTAINING PROTEIN 2"/>
    <property type="match status" value="1"/>
</dbReference>